<protein>
    <recommendedName>
        <fullName evidence="1">Thioredoxin domain-containing protein</fullName>
    </recommendedName>
</protein>
<keyword evidence="3" id="KW-1185">Reference proteome</keyword>
<evidence type="ECO:0000313" key="3">
    <source>
        <dbReference type="Proteomes" id="UP001500936"/>
    </source>
</evidence>
<dbReference type="InterPro" id="IPR000866">
    <property type="entry name" value="AhpC/TSA"/>
</dbReference>
<dbReference type="SUPFAM" id="SSF52833">
    <property type="entry name" value="Thioredoxin-like"/>
    <property type="match status" value="1"/>
</dbReference>
<organism evidence="2 3">
    <name type="scientific">Nibrella viscosa</name>
    <dbReference type="NCBI Taxonomy" id="1084524"/>
    <lineage>
        <taxon>Bacteria</taxon>
        <taxon>Pseudomonadati</taxon>
        <taxon>Bacteroidota</taxon>
        <taxon>Cytophagia</taxon>
        <taxon>Cytophagales</taxon>
        <taxon>Spirosomataceae</taxon>
        <taxon>Nibrella</taxon>
    </lineage>
</organism>
<reference evidence="3" key="1">
    <citation type="journal article" date="2019" name="Int. J. Syst. Evol. Microbiol.">
        <title>The Global Catalogue of Microorganisms (GCM) 10K type strain sequencing project: providing services to taxonomists for standard genome sequencing and annotation.</title>
        <authorList>
            <consortium name="The Broad Institute Genomics Platform"/>
            <consortium name="The Broad Institute Genome Sequencing Center for Infectious Disease"/>
            <person name="Wu L."/>
            <person name="Ma J."/>
        </authorList>
    </citation>
    <scope>NUCLEOTIDE SEQUENCE [LARGE SCALE GENOMIC DNA]</scope>
    <source>
        <strain evidence="3">JCM 17925</strain>
    </source>
</reference>
<evidence type="ECO:0000259" key="1">
    <source>
        <dbReference type="PROSITE" id="PS51352"/>
    </source>
</evidence>
<dbReference type="InterPro" id="IPR047262">
    <property type="entry name" value="PRX-like1"/>
</dbReference>
<sequence length="203" mass="22799">MQRLLTTSSGRHLTKVLVVLFLLGSGQSFGSLSSVFHFCKKFDSGKNGVYIRGNSPATVIVFLDTECPISQKYTRRLAALHKRYAPAGIQFLSIYPSPTDNPKTIRRFHQVYNLPFTGRPDPRHYLVKQYKAHVTPEAVVVNQAGIVMYQGAIDDWFVDLGKYRREPTRHYLQEALDAVLTGQPILTASTKAVGCLISERVNE</sequence>
<feature type="domain" description="Thioredoxin" evidence="1">
    <location>
        <begin position="1"/>
        <end position="181"/>
    </location>
</feature>
<dbReference type="PROSITE" id="PS51352">
    <property type="entry name" value="THIOREDOXIN_2"/>
    <property type="match status" value="1"/>
</dbReference>
<proteinExistence type="predicted"/>
<dbReference type="Proteomes" id="UP001500936">
    <property type="component" value="Unassembled WGS sequence"/>
</dbReference>
<evidence type="ECO:0000313" key="2">
    <source>
        <dbReference type="EMBL" id="GAA4399265.1"/>
    </source>
</evidence>
<dbReference type="Pfam" id="PF00578">
    <property type="entry name" value="AhpC-TSA"/>
    <property type="match status" value="1"/>
</dbReference>
<dbReference type="InterPro" id="IPR036249">
    <property type="entry name" value="Thioredoxin-like_sf"/>
</dbReference>
<dbReference type="Gene3D" id="3.40.30.10">
    <property type="entry name" value="Glutaredoxin"/>
    <property type="match status" value="1"/>
</dbReference>
<name>A0ABP8K1Q5_9BACT</name>
<dbReference type="EMBL" id="BAABHB010000002">
    <property type="protein sequence ID" value="GAA4399265.1"/>
    <property type="molecule type" value="Genomic_DNA"/>
</dbReference>
<dbReference type="PANTHER" id="PTHR43640:SF1">
    <property type="entry name" value="THIOREDOXIN-DEPENDENT PEROXIREDOXIN"/>
    <property type="match status" value="1"/>
</dbReference>
<dbReference type="PANTHER" id="PTHR43640">
    <property type="entry name" value="OS07G0260300 PROTEIN"/>
    <property type="match status" value="1"/>
</dbReference>
<comment type="caution">
    <text evidence="2">The sequence shown here is derived from an EMBL/GenBank/DDBJ whole genome shotgun (WGS) entry which is preliminary data.</text>
</comment>
<dbReference type="InterPro" id="IPR013766">
    <property type="entry name" value="Thioredoxin_domain"/>
</dbReference>
<accession>A0ABP8K1Q5</accession>
<gene>
    <name evidence="2" type="ORF">GCM10023187_10820</name>
</gene>